<dbReference type="RefSeq" id="WP_008946339.1">
    <property type="nucleotide sequence ID" value="NZ_AMRL01000051.1"/>
</dbReference>
<dbReference type="InterPro" id="IPR023213">
    <property type="entry name" value="CAT-like_dom_sf"/>
</dbReference>
<evidence type="ECO:0000313" key="5">
    <source>
        <dbReference type="EMBL" id="EKE67278.1"/>
    </source>
</evidence>
<proteinExistence type="predicted"/>
<dbReference type="GO" id="GO:0031405">
    <property type="term" value="F:lipoic acid binding"/>
    <property type="evidence" value="ECO:0007669"/>
    <property type="project" value="TreeGrafter"/>
</dbReference>
<dbReference type="Gene3D" id="3.30.559.10">
    <property type="entry name" value="Chloramphenicol acetyltransferase-like domain"/>
    <property type="match status" value="1"/>
</dbReference>
<name>K2IWM1_9PROT</name>
<protein>
    <submittedName>
        <fullName evidence="5">Branched-chain alpha-keto acid dehydrogenase subunit E2</fullName>
    </submittedName>
</protein>
<comment type="cofactor">
    <cofactor evidence="1">
        <name>(R)-lipoate</name>
        <dbReference type="ChEBI" id="CHEBI:83088"/>
    </cofactor>
</comment>
<evidence type="ECO:0000256" key="1">
    <source>
        <dbReference type="ARBA" id="ARBA00001938"/>
    </source>
</evidence>
<dbReference type="AlphaFoldDB" id="K2IWM1"/>
<accession>K2IWM1</accession>
<dbReference type="Pfam" id="PF00198">
    <property type="entry name" value="2-oxoacid_dh"/>
    <property type="match status" value="1"/>
</dbReference>
<evidence type="ECO:0000313" key="6">
    <source>
        <dbReference type="Proteomes" id="UP000006746"/>
    </source>
</evidence>
<dbReference type="eggNOG" id="COG0508">
    <property type="taxonomic scope" value="Bacteria"/>
</dbReference>
<dbReference type="STRING" id="1207063.P24_18701"/>
<dbReference type="SUPFAM" id="SSF52777">
    <property type="entry name" value="CoA-dependent acyltransferases"/>
    <property type="match status" value="1"/>
</dbReference>
<dbReference type="GO" id="GO:0005737">
    <property type="term" value="C:cytoplasm"/>
    <property type="evidence" value="ECO:0007669"/>
    <property type="project" value="TreeGrafter"/>
</dbReference>
<evidence type="ECO:0000259" key="4">
    <source>
        <dbReference type="Pfam" id="PF00198"/>
    </source>
</evidence>
<comment type="caution">
    <text evidence="5">The sequence shown here is derived from an EMBL/GenBank/DDBJ whole genome shotgun (WGS) entry which is preliminary data.</text>
</comment>
<keyword evidence="3" id="KW-0012">Acyltransferase</keyword>
<reference evidence="5 6" key="1">
    <citation type="journal article" date="2012" name="J. Bacteriol.">
        <title>Genome Sequence of Oceanibaculum indicum Type Strain P24.</title>
        <authorList>
            <person name="Lai Q."/>
            <person name="Shao Z."/>
        </authorList>
    </citation>
    <scope>NUCLEOTIDE SEQUENCE [LARGE SCALE GENOMIC DNA]</scope>
    <source>
        <strain evidence="5 6">P24</strain>
    </source>
</reference>
<dbReference type="Proteomes" id="UP000006746">
    <property type="component" value="Unassembled WGS sequence"/>
</dbReference>
<keyword evidence="2" id="KW-0808">Transferase</keyword>
<dbReference type="PANTHER" id="PTHR43178">
    <property type="entry name" value="DIHYDROLIPOAMIDE ACETYLTRANSFERASE COMPONENT OF PYRUVATE DEHYDROGENASE COMPLEX"/>
    <property type="match status" value="1"/>
</dbReference>
<dbReference type="EMBL" id="AMRL01000051">
    <property type="protein sequence ID" value="EKE67278.1"/>
    <property type="molecule type" value="Genomic_DNA"/>
</dbReference>
<dbReference type="InterPro" id="IPR050743">
    <property type="entry name" value="2-oxoacid_DH_E2_comp"/>
</dbReference>
<dbReference type="InterPro" id="IPR001078">
    <property type="entry name" value="2-oxoacid_DH_actylTfrase"/>
</dbReference>
<feature type="domain" description="2-oxoacid dehydrogenase acyltransferase catalytic" evidence="4">
    <location>
        <begin position="4"/>
        <end position="107"/>
    </location>
</feature>
<gene>
    <name evidence="5" type="ORF">P24_18701</name>
</gene>
<feature type="non-terminal residue" evidence="5">
    <location>
        <position position="1"/>
    </location>
</feature>
<keyword evidence="6" id="KW-1185">Reference proteome</keyword>
<evidence type="ECO:0000256" key="2">
    <source>
        <dbReference type="ARBA" id="ARBA00022679"/>
    </source>
</evidence>
<dbReference type="PANTHER" id="PTHR43178:SF5">
    <property type="entry name" value="LIPOAMIDE ACYLTRANSFERASE COMPONENT OF BRANCHED-CHAIN ALPHA-KETO ACID DEHYDROGENASE COMPLEX, MITOCHONDRIAL"/>
    <property type="match status" value="1"/>
</dbReference>
<sequence length="111" mass="11482">GDSADAAAKAREGRLGAADMTGGAISVSNLGMFGAKALTPIISPPQSAILGIGAVEQLFRPDSQGKPALRQEMTLTLSCDHRVYDGVLAARLLQAIAEALEAPHSLLRTED</sequence>
<dbReference type="GO" id="GO:0016407">
    <property type="term" value="F:acetyltransferase activity"/>
    <property type="evidence" value="ECO:0007669"/>
    <property type="project" value="TreeGrafter"/>
</dbReference>
<organism evidence="5 6">
    <name type="scientific">Oceanibaculum indicum P24</name>
    <dbReference type="NCBI Taxonomy" id="1207063"/>
    <lineage>
        <taxon>Bacteria</taxon>
        <taxon>Pseudomonadati</taxon>
        <taxon>Pseudomonadota</taxon>
        <taxon>Alphaproteobacteria</taxon>
        <taxon>Rhodospirillales</taxon>
        <taxon>Oceanibaculaceae</taxon>
        <taxon>Oceanibaculum</taxon>
    </lineage>
</organism>
<evidence type="ECO:0000256" key="3">
    <source>
        <dbReference type="ARBA" id="ARBA00023315"/>
    </source>
</evidence>